<evidence type="ECO:0000313" key="3">
    <source>
        <dbReference type="Proteomes" id="UP000316196"/>
    </source>
</evidence>
<dbReference type="RefSeq" id="WP_142094419.1">
    <property type="nucleotide sequence ID" value="NZ_BAAAMD010000003.1"/>
</dbReference>
<evidence type="ECO:0000256" key="1">
    <source>
        <dbReference type="SAM" id="Phobius"/>
    </source>
</evidence>
<dbReference type="Proteomes" id="UP000316196">
    <property type="component" value="Unassembled WGS sequence"/>
</dbReference>
<dbReference type="AlphaFoldDB" id="A0A542ZAF9"/>
<organism evidence="2 3">
    <name type="scientific">Propioniferax innocua</name>
    <dbReference type="NCBI Taxonomy" id="1753"/>
    <lineage>
        <taxon>Bacteria</taxon>
        <taxon>Bacillati</taxon>
        <taxon>Actinomycetota</taxon>
        <taxon>Actinomycetes</taxon>
        <taxon>Propionibacteriales</taxon>
        <taxon>Propionibacteriaceae</taxon>
        <taxon>Propioniferax</taxon>
    </lineage>
</organism>
<dbReference type="EMBL" id="VFOR01000003">
    <property type="protein sequence ID" value="TQL57328.1"/>
    <property type="molecule type" value="Genomic_DNA"/>
</dbReference>
<gene>
    <name evidence="2" type="ORF">FB460_2405</name>
</gene>
<proteinExistence type="predicted"/>
<name>A0A542ZAF9_9ACTN</name>
<accession>A0A542ZAF9</accession>
<keyword evidence="1" id="KW-0812">Transmembrane</keyword>
<keyword evidence="1" id="KW-1133">Transmembrane helix</keyword>
<feature type="transmembrane region" description="Helical" evidence="1">
    <location>
        <begin position="34"/>
        <end position="56"/>
    </location>
</feature>
<feature type="transmembrane region" description="Helical" evidence="1">
    <location>
        <begin position="7"/>
        <end position="28"/>
    </location>
</feature>
<keyword evidence="3" id="KW-1185">Reference proteome</keyword>
<sequence length="61" mass="6606">MNANLRIFIAIFFFISGIVGVVLSVVNFNQQPMAVAPGTIFGVVGLVALVAGWLLVRKPRY</sequence>
<comment type="caution">
    <text evidence="2">The sequence shown here is derived from an EMBL/GenBank/DDBJ whole genome shotgun (WGS) entry which is preliminary data.</text>
</comment>
<reference evidence="2 3" key="1">
    <citation type="submission" date="2019-06" db="EMBL/GenBank/DDBJ databases">
        <title>Sequencing the genomes of 1000 actinobacteria strains.</title>
        <authorList>
            <person name="Klenk H.-P."/>
        </authorList>
    </citation>
    <scope>NUCLEOTIDE SEQUENCE [LARGE SCALE GENOMIC DNA]</scope>
    <source>
        <strain evidence="2 3">DSM 8251</strain>
    </source>
</reference>
<protein>
    <submittedName>
        <fullName evidence="2">Uncharacterized protein</fullName>
    </submittedName>
</protein>
<keyword evidence="1" id="KW-0472">Membrane</keyword>
<evidence type="ECO:0000313" key="2">
    <source>
        <dbReference type="EMBL" id="TQL57328.1"/>
    </source>
</evidence>